<dbReference type="Pfam" id="PF00296">
    <property type="entry name" value="Bac_luciferase"/>
    <property type="match status" value="1"/>
</dbReference>
<evidence type="ECO:0000256" key="3">
    <source>
        <dbReference type="ARBA" id="ARBA00023002"/>
    </source>
</evidence>
<dbReference type="GO" id="GO:0046306">
    <property type="term" value="P:alkanesulfonate catabolic process"/>
    <property type="evidence" value="ECO:0007669"/>
    <property type="project" value="TreeGrafter"/>
</dbReference>
<organism evidence="6 7">
    <name type="scientific">Geodia barretti</name>
    <name type="common">Barrett's horny sponge</name>
    <dbReference type="NCBI Taxonomy" id="519541"/>
    <lineage>
        <taxon>Eukaryota</taxon>
        <taxon>Metazoa</taxon>
        <taxon>Porifera</taxon>
        <taxon>Demospongiae</taxon>
        <taxon>Heteroscleromorpha</taxon>
        <taxon>Tetractinellida</taxon>
        <taxon>Astrophorina</taxon>
        <taxon>Geodiidae</taxon>
        <taxon>Geodia</taxon>
    </lineage>
</organism>
<dbReference type="Proteomes" id="UP001174909">
    <property type="component" value="Unassembled WGS sequence"/>
</dbReference>
<name>A0AA35QZX2_GEOBA</name>
<comment type="caution">
    <text evidence="6">The sequence shown here is derived from an EMBL/GenBank/DDBJ whole genome shotgun (WGS) entry which is preliminary data.</text>
</comment>
<evidence type="ECO:0000259" key="5">
    <source>
        <dbReference type="Pfam" id="PF00296"/>
    </source>
</evidence>
<feature type="domain" description="Luciferase-like" evidence="5">
    <location>
        <begin position="15"/>
        <end position="242"/>
    </location>
</feature>
<evidence type="ECO:0000256" key="4">
    <source>
        <dbReference type="ARBA" id="ARBA00023033"/>
    </source>
</evidence>
<evidence type="ECO:0000256" key="1">
    <source>
        <dbReference type="ARBA" id="ARBA00022630"/>
    </source>
</evidence>
<keyword evidence="3" id="KW-0560">Oxidoreductase</keyword>
<dbReference type="PANTHER" id="PTHR42847:SF4">
    <property type="entry name" value="ALKANESULFONATE MONOOXYGENASE-RELATED"/>
    <property type="match status" value="1"/>
</dbReference>
<keyword evidence="1" id="KW-0285">Flavoprotein</keyword>
<dbReference type="InterPro" id="IPR011251">
    <property type="entry name" value="Luciferase-like_dom"/>
</dbReference>
<dbReference type="AlphaFoldDB" id="A0AA35QZX2"/>
<keyword evidence="2" id="KW-0288">FMN</keyword>
<dbReference type="EMBL" id="CASHTH010000293">
    <property type="protein sequence ID" value="CAI7997102.1"/>
    <property type="molecule type" value="Genomic_DNA"/>
</dbReference>
<evidence type="ECO:0000313" key="6">
    <source>
        <dbReference type="EMBL" id="CAI7997102.1"/>
    </source>
</evidence>
<dbReference type="InterPro" id="IPR036661">
    <property type="entry name" value="Luciferase-like_sf"/>
</dbReference>
<evidence type="ECO:0000313" key="7">
    <source>
        <dbReference type="Proteomes" id="UP001174909"/>
    </source>
</evidence>
<dbReference type="InterPro" id="IPR050172">
    <property type="entry name" value="SsuD_RutA_monooxygenase"/>
</dbReference>
<accession>A0AA35QZX2</accession>
<gene>
    <name evidence="6" type="ORF">GBAR_LOCUS2057</name>
</gene>
<dbReference type="GO" id="GO:0008726">
    <property type="term" value="F:alkanesulfonate monooxygenase activity"/>
    <property type="evidence" value="ECO:0007669"/>
    <property type="project" value="TreeGrafter"/>
</dbReference>
<reference evidence="6" key="1">
    <citation type="submission" date="2023-03" db="EMBL/GenBank/DDBJ databases">
        <authorList>
            <person name="Steffen K."/>
            <person name="Cardenas P."/>
        </authorList>
    </citation>
    <scope>NUCLEOTIDE SEQUENCE</scope>
</reference>
<keyword evidence="7" id="KW-1185">Reference proteome</keyword>
<keyword evidence="4" id="KW-0503">Monooxygenase</keyword>
<dbReference type="PANTHER" id="PTHR42847">
    <property type="entry name" value="ALKANESULFONATE MONOOXYGENASE"/>
    <property type="match status" value="1"/>
</dbReference>
<proteinExistence type="predicted"/>
<dbReference type="SUPFAM" id="SSF51679">
    <property type="entry name" value="Bacterial luciferase-like"/>
    <property type="match status" value="1"/>
</dbReference>
<sequence>MDIGLNMSISTNSIDVADIAARAEHAGFESIWLPEHPVMPVNPVSKYPGSPDGSIPPSMADMGDPYIGLARASAVTTRIKLGTGITLIPERNPLVLAGAISTLDRFSGGRFILGIGTGWLREETEIMGGDFDHRWTQAREAIEVMRALWTQDSAEYHGQHYDFPPVQCNPKPAQEGGPPVLLGGNARNVFRRVARWGDGWMPTAASPDQIAAGKAAIEELAEASGRDPSGIDITVFGQAADRDMISRFEAAGANRVIIRIGDTTDASALDEIDRIAEAVM</sequence>
<dbReference type="NCBIfam" id="TIGR03619">
    <property type="entry name" value="F420_Rv2161c"/>
    <property type="match status" value="1"/>
</dbReference>
<dbReference type="InterPro" id="IPR019921">
    <property type="entry name" value="Lucif-like_OxRdtase_Rv2161c"/>
</dbReference>
<evidence type="ECO:0000256" key="2">
    <source>
        <dbReference type="ARBA" id="ARBA00022643"/>
    </source>
</evidence>
<protein>
    <submittedName>
        <fullName evidence="6">Uncharacterized protein Mb0978c</fullName>
    </submittedName>
</protein>
<dbReference type="Gene3D" id="3.20.20.30">
    <property type="entry name" value="Luciferase-like domain"/>
    <property type="match status" value="1"/>
</dbReference>